<evidence type="ECO:0000313" key="1">
    <source>
        <dbReference type="EMBL" id="CAF4348891.1"/>
    </source>
</evidence>
<sequence length="59" mass="6672">KLYHVRAVNQGDVIHANPNEIPKIFQIIYDSQLHTLPNLVSATGIHSLEQDHPNGEFIE</sequence>
<evidence type="ECO:0000313" key="2">
    <source>
        <dbReference type="Proteomes" id="UP000663844"/>
    </source>
</evidence>
<protein>
    <submittedName>
        <fullName evidence="1">Uncharacterized protein</fullName>
    </submittedName>
</protein>
<gene>
    <name evidence="1" type="ORF">OXD698_LOCUS48659</name>
</gene>
<proteinExistence type="predicted"/>
<reference evidence="1" key="1">
    <citation type="submission" date="2021-02" db="EMBL/GenBank/DDBJ databases">
        <authorList>
            <person name="Nowell W R."/>
        </authorList>
    </citation>
    <scope>NUCLEOTIDE SEQUENCE</scope>
</reference>
<dbReference type="InterPro" id="IPR011993">
    <property type="entry name" value="PH-like_dom_sf"/>
</dbReference>
<accession>A0A820L3K3</accession>
<feature type="non-terminal residue" evidence="1">
    <location>
        <position position="59"/>
    </location>
</feature>
<feature type="non-terminal residue" evidence="1">
    <location>
        <position position="1"/>
    </location>
</feature>
<dbReference type="AlphaFoldDB" id="A0A820L3K3"/>
<comment type="caution">
    <text evidence="1">The sequence shown here is derived from an EMBL/GenBank/DDBJ whole genome shotgun (WGS) entry which is preliminary data.</text>
</comment>
<dbReference type="Gene3D" id="2.30.29.30">
    <property type="entry name" value="Pleckstrin-homology domain (PH domain)/Phosphotyrosine-binding domain (PTB)"/>
    <property type="match status" value="1"/>
</dbReference>
<organism evidence="1 2">
    <name type="scientific">Adineta steineri</name>
    <dbReference type="NCBI Taxonomy" id="433720"/>
    <lineage>
        <taxon>Eukaryota</taxon>
        <taxon>Metazoa</taxon>
        <taxon>Spiralia</taxon>
        <taxon>Gnathifera</taxon>
        <taxon>Rotifera</taxon>
        <taxon>Eurotatoria</taxon>
        <taxon>Bdelloidea</taxon>
        <taxon>Adinetida</taxon>
        <taxon>Adinetidae</taxon>
        <taxon>Adineta</taxon>
    </lineage>
</organism>
<dbReference type="Proteomes" id="UP000663844">
    <property type="component" value="Unassembled WGS sequence"/>
</dbReference>
<name>A0A820L3K3_9BILA</name>
<dbReference type="EMBL" id="CAJOAZ010020703">
    <property type="protein sequence ID" value="CAF4348891.1"/>
    <property type="molecule type" value="Genomic_DNA"/>
</dbReference>